<feature type="non-terminal residue" evidence="1">
    <location>
        <position position="163"/>
    </location>
</feature>
<dbReference type="KEGG" id="aaf:AURANDRAFT_69573"/>
<organism evidence="2">
    <name type="scientific">Aureococcus anophagefferens</name>
    <name type="common">Harmful bloom alga</name>
    <dbReference type="NCBI Taxonomy" id="44056"/>
    <lineage>
        <taxon>Eukaryota</taxon>
        <taxon>Sar</taxon>
        <taxon>Stramenopiles</taxon>
        <taxon>Ochrophyta</taxon>
        <taxon>Pelagophyceae</taxon>
        <taxon>Pelagomonadales</taxon>
        <taxon>Pelagomonadaceae</taxon>
        <taxon>Aureococcus</taxon>
    </lineage>
</organism>
<accession>F0YT51</accession>
<dbReference type="InParanoid" id="F0YT51"/>
<proteinExistence type="predicted"/>
<evidence type="ECO:0000313" key="1">
    <source>
        <dbReference type="EMBL" id="EGB01708.1"/>
    </source>
</evidence>
<dbReference type="RefSeq" id="XP_009043593.1">
    <property type="nucleotide sequence ID" value="XM_009045345.1"/>
</dbReference>
<sequence length="163" mass="16691">MNSPPLDDAPLGPLSARCCQRFVSHLKAAEVYTVVGALLVAHRVGAAGGAAALGPVEDLAGGAAVGAADAEALWRLAWDGAPGVARGGAAAALARACATTTGLFGRVRSYLFNYRRRFSLYFDFVATFAPRDETVEVLVATTVCPLVKVAVHAADPAAVLVVA</sequence>
<dbReference type="GeneID" id="20227627"/>
<dbReference type="AlphaFoldDB" id="F0YT51"/>
<dbReference type="Proteomes" id="UP000002729">
    <property type="component" value="Unassembled WGS sequence"/>
</dbReference>
<evidence type="ECO:0000313" key="2">
    <source>
        <dbReference type="Proteomes" id="UP000002729"/>
    </source>
</evidence>
<reference evidence="1 2" key="1">
    <citation type="journal article" date="2011" name="Proc. Natl. Acad. Sci. U.S.A.">
        <title>Niche of harmful alga Aureococcus anophagefferens revealed through ecogenomics.</title>
        <authorList>
            <person name="Gobler C.J."/>
            <person name="Berry D.L."/>
            <person name="Dyhrman S.T."/>
            <person name="Wilhelm S.W."/>
            <person name="Salamov A."/>
            <person name="Lobanov A.V."/>
            <person name="Zhang Y."/>
            <person name="Collier J.L."/>
            <person name="Wurch L.L."/>
            <person name="Kustka A.B."/>
            <person name="Dill B.D."/>
            <person name="Shah M."/>
            <person name="VerBerkmoes N.C."/>
            <person name="Kuo A."/>
            <person name="Terry A."/>
            <person name="Pangilinan J."/>
            <person name="Lindquist E.A."/>
            <person name="Lucas S."/>
            <person name="Paulsen I.T."/>
            <person name="Hattenrath-Lehmann T.K."/>
            <person name="Talmage S.C."/>
            <person name="Walker E.A."/>
            <person name="Koch F."/>
            <person name="Burson A.M."/>
            <person name="Marcoval M.A."/>
            <person name="Tang Y.Z."/>
            <person name="Lecleir G.R."/>
            <person name="Coyne K.J."/>
            <person name="Berg G.M."/>
            <person name="Bertrand E.M."/>
            <person name="Saito M.A."/>
            <person name="Gladyshev V.N."/>
            <person name="Grigoriev I.V."/>
        </authorList>
    </citation>
    <scope>NUCLEOTIDE SEQUENCE [LARGE SCALE GENOMIC DNA]</scope>
    <source>
        <strain evidence="2">CCMP 1984</strain>
    </source>
</reference>
<dbReference type="EMBL" id="GL834290">
    <property type="protein sequence ID" value="EGB01708.1"/>
    <property type="molecule type" value="Genomic_DNA"/>
</dbReference>
<gene>
    <name evidence="1" type="ORF">AURANDRAFT_69573</name>
</gene>
<keyword evidence="2" id="KW-1185">Reference proteome</keyword>
<protein>
    <submittedName>
        <fullName evidence="1">Uncharacterized protein</fullName>
    </submittedName>
</protein>
<name>F0YT51_AURAN</name>